<name>A0A1Z1MMV7_9FLOR</name>
<organism evidence="2">
    <name type="scientific">Thaumatella adunca</name>
    <dbReference type="NCBI Taxonomy" id="2006976"/>
    <lineage>
        <taxon>Eukaryota</taxon>
        <taxon>Rhodophyta</taxon>
        <taxon>Florideophyceae</taxon>
        <taxon>Rhodymeniophycidae</taxon>
        <taxon>Ceramiales</taxon>
        <taxon>Rhodomelaceae</taxon>
        <taxon>Thaumatella</taxon>
    </lineage>
</organism>
<feature type="transmembrane region" description="Helical" evidence="1">
    <location>
        <begin position="21"/>
        <end position="41"/>
    </location>
</feature>
<evidence type="ECO:0000256" key="1">
    <source>
        <dbReference type="SAM" id="Phobius"/>
    </source>
</evidence>
<sequence length="53" mass="6525">MLILILIIHCSLIYLKQKNSYLIFIILLFCIYIQKIISYRYKIVTNFYMIFQT</sequence>
<protein>
    <submittedName>
        <fullName evidence="2">Uncharacterized protein</fullName>
    </submittedName>
</protein>
<keyword evidence="2" id="KW-0934">Plastid</keyword>
<geneLocation type="chloroplast" evidence="2"/>
<dbReference type="EMBL" id="MF101447">
    <property type="protein sequence ID" value="ARW67417.1"/>
    <property type="molecule type" value="Genomic_DNA"/>
</dbReference>
<keyword evidence="1" id="KW-0472">Membrane</keyword>
<evidence type="ECO:0000313" key="2">
    <source>
        <dbReference type="EMBL" id="ARW67417.1"/>
    </source>
</evidence>
<proteinExistence type="predicted"/>
<dbReference type="AlphaFoldDB" id="A0A1Z1MMV7"/>
<keyword evidence="2" id="KW-0150">Chloroplast</keyword>
<dbReference type="GeneID" id="33360729"/>
<gene>
    <name evidence="2" type="primary">orf53</name>
</gene>
<keyword evidence="1" id="KW-1133">Transmembrane helix</keyword>
<accession>A0A1Z1MMV7</accession>
<reference evidence="2" key="1">
    <citation type="journal article" date="2017" name="J. Phycol.">
        <title>Analysis of chloroplast genomes and a supermatrix inform reclassification of the Rhodomelaceae (Rhodophyta).</title>
        <authorList>
            <person name="Diaz-Tapia P."/>
            <person name="Maggs C.A."/>
            <person name="West J.A."/>
            <person name="Verbruggen H."/>
        </authorList>
    </citation>
    <scope>NUCLEOTIDE SEQUENCE</scope>
    <source>
        <strain evidence="2">PD1388</strain>
    </source>
</reference>
<keyword evidence="1" id="KW-0812">Transmembrane</keyword>
<dbReference type="RefSeq" id="YP_009398231.1">
    <property type="nucleotide sequence ID" value="NC_035291.1"/>
</dbReference>